<gene>
    <name evidence="12" type="ORF">GO495_16910</name>
</gene>
<accession>A0A6N8JBD8</accession>
<dbReference type="InterPro" id="IPR004705">
    <property type="entry name" value="Cation/H_exchanger_CPA1_bac"/>
</dbReference>
<evidence type="ECO:0000256" key="5">
    <source>
        <dbReference type="ARBA" id="ARBA00022989"/>
    </source>
</evidence>
<feature type="transmembrane region" description="Helical" evidence="10">
    <location>
        <begin position="30"/>
        <end position="50"/>
    </location>
</feature>
<dbReference type="InterPro" id="IPR018422">
    <property type="entry name" value="Cation/H_exchanger_CPA1"/>
</dbReference>
<keyword evidence="7 10" id="KW-0406">Ion transport</keyword>
<evidence type="ECO:0000313" key="13">
    <source>
        <dbReference type="Proteomes" id="UP000468388"/>
    </source>
</evidence>
<dbReference type="RefSeq" id="WP_157300901.1">
    <property type="nucleotide sequence ID" value="NZ_BAAAZB010000005.1"/>
</dbReference>
<dbReference type="InterPro" id="IPR006153">
    <property type="entry name" value="Cation/H_exchanger_TM"/>
</dbReference>
<keyword evidence="5 10" id="KW-1133">Transmembrane helix</keyword>
<comment type="similarity">
    <text evidence="10">Belongs to the monovalent cation:proton antiporter 1 (CPA1) transporter (TC 2.A.36) family.</text>
</comment>
<keyword evidence="6 10" id="KW-0915">Sodium</keyword>
<keyword evidence="9 10" id="KW-0739">Sodium transport</keyword>
<feature type="transmembrane region" description="Helical" evidence="10">
    <location>
        <begin position="157"/>
        <end position="177"/>
    </location>
</feature>
<keyword evidence="4 10" id="KW-0812">Transmembrane</keyword>
<name>A0A6N8JBD8_9BACT</name>
<dbReference type="OrthoDB" id="9809206at2"/>
<evidence type="ECO:0000256" key="4">
    <source>
        <dbReference type="ARBA" id="ARBA00022692"/>
    </source>
</evidence>
<dbReference type="Proteomes" id="UP000468388">
    <property type="component" value="Unassembled WGS sequence"/>
</dbReference>
<dbReference type="NCBIfam" id="TIGR00831">
    <property type="entry name" value="a_cpa1"/>
    <property type="match status" value="1"/>
</dbReference>
<feature type="transmembrane region" description="Helical" evidence="10">
    <location>
        <begin position="270"/>
        <end position="293"/>
    </location>
</feature>
<dbReference type="GO" id="GO:0015385">
    <property type="term" value="F:sodium:proton antiporter activity"/>
    <property type="evidence" value="ECO:0007669"/>
    <property type="project" value="InterPro"/>
</dbReference>
<proteinExistence type="inferred from homology"/>
<comment type="function">
    <text evidence="10">Na(+)/H(+) antiporter that extrudes sodium in exchange for external protons.</text>
</comment>
<dbReference type="AlphaFoldDB" id="A0A6N8JBD8"/>
<feature type="domain" description="Cation/H+ exchanger transmembrane" evidence="11">
    <location>
        <begin position="14"/>
        <end position="410"/>
    </location>
</feature>
<evidence type="ECO:0000256" key="1">
    <source>
        <dbReference type="ARBA" id="ARBA00004651"/>
    </source>
</evidence>
<dbReference type="GO" id="GO:0005886">
    <property type="term" value="C:plasma membrane"/>
    <property type="evidence" value="ECO:0007669"/>
    <property type="project" value="UniProtKB-SubCell"/>
</dbReference>
<evidence type="ECO:0000256" key="8">
    <source>
        <dbReference type="ARBA" id="ARBA00023136"/>
    </source>
</evidence>
<comment type="caution">
    <text evidence="12">The sequence shown here is derived from an EMBL/GenBank/DDBJ whole genome shotgun (WGS) entry which is preliminary data.</text>
</comment>
<feature type="transmembrane region" description="Helical" evidence="10">
    <location>
        <begin position="56"/>
        <end position="73"/>
    </location>
</feature>
<keyword evidence="13" id="KW-1185">Reference proteome</keyword>
<dbReference type="GO" id="GO:0098719">
    <property type="term" value="P:sodium ion import across plasma membrane"/>
    <property type="evidence" value="ECO:0007669"/>
    <property type="project" value="TreeGrafter"/>
</dbReference>
<evidence type="ECO:0000256" key="7">
    <source>
        <dbReference type="ARBA" id="ARBA00023065"/>
    </source>
</evidence>
<dbReference type="Gene3D" id="6.10.140.1330">
    <property type="match status" value="1"/>
</dbReference>
<dbReference type="GO" id="GO:0015386">
    <property type="term" value="F:potassium:proton antiporter activity"/>
    <property type="evidence" value="ECO:0007669"/>
    <property type="project" value="TreeGrafter"/>
</dbReference>
<evidence type="ECO:0000259" key="11">
    <source>
        <dbReference type="Pfam" id="PF00999"/>
    </source>
</evidence>
<feature type="transmembrane region" description="Helical" evidence="10">
    <location>
        <begin position="85"/>
        <end position="108"/>
    </location>
</feature>
<dbReference type="Pfam" id="PF00999">
    <property type="entry name" value="Na_H_Exchanger"/>
    <property type="match status" value="1"/>
</dbReference>
<feature type="transmembrane region" description="Helical" evidence="10">
    <location>
        <begin position="350"/>
        <end position="373"/>
    </location>
</feature>
<dbReference type="PANTHER" id="PTHR10110">
    <property type="entry name" value="SODIUM/HYDROGEN EXCHANGER"/>
    <property type="match status" value="1"/>
</dbReference>
<sequence>MYQENLLLILVLLFAVFLLIMLGQRLRICYPIFLVLAGLGISFIPGIPRIEIKPEIIFLIFLPPLLYEAAWYTSWNDFWKWRRPIGMLAFGLVFFTSLIVAFVSNAVIPGFTLALGFLLGGIISPPDAVAATSVLKNIKISKRITTILEGESLINDASSLIVFRFALLAIITGKFSFGLAIGQFFLVAGMGIVIGLAIAYIVYLVHHHLPTTPGIDAALTLMTPYFMYIGAEHFHFSGVMAVVSGGLFLSFRSNEIFTQSSARLQAVSTWATVVFILNGLVFILIGLELPVIIENLGNYSIWEGIKYGLLISLITIVIRILYVLPIAYVPKWLGQKVRMDHVNPTWKGPVIIGWAGMRGVVSLASALSIPMLLDDGSAFPLRNLILFITFVVILVTLVFQGLTLPLIIKWVNIKDTEDFPPDEEQDAAIHLRLMHVALKELNEKYAVEMKENELVGFLKDKLESDITIVDQRLASMECDATQQKEIDVYNKVLIHLYTIQRTELYKMRKEKIYSDEEIRKHESQLDLDETKITQIQH</sequence>
<feature type="transmembrane region" description="Helical" evidence="10">
    <location>
        <begin position="6"/>
        <end position="23"/>
    </location>
</feature>
<evidence type="ECO:0000256" key="3">
    <source>
        <dbReference type="ARBA" id="ARBA00022475"/>
    </source>
</evidence>
<organism evidence="12 13">
    <name type="scientific">Chitinophaga oryziterrae</name>
    <dbReference type="NCBI Taxonomy" id="1031224"/>
    <lineage>
        <taxon>Bacteria</taxon>
        <taxon>Pseudomonadati</taxon>
        <taxon>Bacteroidota</taxon>
        <taxon>Chitinophagia</taxon>
        <taxon>Chitinophagales</taxon>
        <taxon>Chitinophagaceae</taxon>
        <taxon>Chitinophaga</taxon>
    </lineage>
</organism>
<keyword evidence="8 10" id="KW-0472">Membrane</keyword>
<feature type="transmembrane region" description="Helical" evidence="10">
    <location>
        <begin position="385"/>
        <end position="408"/>
    </location>
</feature>
<dbReference type="GO" id="GO:0051453">
    <property type="term" value="P:regulation of intracellular pH"/>
    <property type="evidence" value="ECO:0007669"/>
    <property type="project" value="TreeGrafter"/>
</dbReference>
<dbReference type="EMBL" id="WRXO01000004">
    <property type="protein sequence ID" value="MVT42274.1"/>
    <property type="molecule type" value="Genomic_DNA"/>
</dbReference>
<dbReference type="PANTHER" id="PTHR10110:SF86">
    <property type="entry name" value="SODIUM_HYDROGEN EXCHANGER 7"/>
    <property type="match status" value="1"/>
</dbReference>
<protein>
    <submittedName>
        <fullName evidence="12">Na+/H+ antiporter</fullName>
    </submittedName>
</protein>
<comment type="subcellular location">
    <subcellularLocation>
        <location evidence="1 10">Cell membrane</location>
        <topology evidence="1 10">Multi-pass membrane protein</topology>
    </subcellularLocation>
</comment>
<evidence type="ECO:0000256" key="2">
    <source>
        <dbReference type="ARBA" id="ARBA00022448"/>
    </source>
</evidence>
<keyword evidence="10" id="KW-0050">Antiport</keyword>
<evidence type="ECO:0000313" key="12">
    <source>
        <dbReference type="EMBL" id="MVT42274.1"/>
    </source>
</evidence>
<evidence type="ECO:0000256" key="10">
    <source>
        <dbReference type="RuleBase" id="RU366002"/>
    </source>
</evidence>
<evidence type="ECO:0000256" key="9">
    <source>
        <dbReference type="ARBA" id="ARBA00023201"/>
    </source>
</evidence>
<evidence type="ECO:0000256" key="6">
    <source>
        <dbReference type="ARBA" id="ARBA00023053"/>
    </source>
</evidence>
<keyword evidence="2 10" id="KW-0813">Transport</keyword>
<feature type="transmembrane region" description="Helical" evidence="10">
    <location>
        <begin position="305"/>
        <end position="329"/>
    </location>
</feature>
<keyword evidence="3 10" id="KW-1003">Cell membrane</keyword>
<reference evidence="12 13" key="1">
    <citation type="submission" date="2019-12" db="EMBL/GenBank/DDBJ databases">
        <title>The draft genomic sequence of strain Chitinophaga oryziterrae JCM 16595.</title>
        <authorList>
            <person name="Zhang X."/>
        </authorList>
    </citation>
    <scope>NUCLEOTIDE SEQUENCE [LARGE SCALE GENOMIC DNA]</scope>
    <source>
        <strain evidence="12 13">JCM 16595</strain>
    </source>
</reference>
<feature type="transmembrane region" description="Helical" evidence="10">
    <location>
        <begin position="184"/>
        <end position="205"/>
    </location>
</feature>
<feature type="transmembrane region" description="Helical" evidence="10">
    <location>
        <begin position="225"/>
        <end position="249"/>
    </location>
</feature>